<evidence type="ECO:0000256" key="1">
    <source>
        <dbReference type="ARBA" id="ARBA00023015"/>
    </source>
</evidence>
<dbReference type="EMBL" id="VRZA01000001">
    <property type="protein sequence ID" value="TXS96495.1"/>
    <property type="molecule type" value="Genomic_DNA"/>
</dbReference>
<evidence type="ECO:0000259" key="4">
    <source>
        <dbReference type="PROSITE" id="PS01124"/>
    </source>
</evidence>
<dbReference type="GO" id="GO:0003700">
    <property type="term" value="F:DNA-binding transcription factor activity"/>
    <property type="evidence" value="ECO:0007669"/>
    <property type="project" value="InterPro"/>
</dbReference>
<keyword evidence="2" id="KW-0238">DNA-binding</keyword>
<dbReference type="InterPro" id="IPR009057">
    <property type="entry name" value="Homeodomain-like_sf"/>
</dbReference>
<dbReference type="Gene3D" id="1.10.10.60">
    <property type="entry name" value="Homeodomain-like"/>
    <property type="match status" value="2"/>
</dbReference>
<sequence length="385" mass="42986">MNQHAPPDDARQAELISLTNALVAALESDDADTEFMEQTRQFVDQLGDTLTLPVSAVLNLDQLEQQERRQLLEENLRQLGLQREGLDWSANPEQAVEFQNRIWIHLHQRFLHAHQVITSHIELPPGSGGGYSRPMHTPPGSWLLLFAESGQCAIQRDTDRSAEHLALGSDGPAVLLQPPESSIVVNSGPGEAVCSLFSSAFFPPQHWQELLQGGGGTGRLSSIAITDPTIAAYLAESFGRIIDIAHSSAHYSRALHLNLLEHILLLCDEQQPRQQRELLDRRVIAARDFLLAHYREKTTVEQVAAAANAAPSTLNALFKSQMGENLMRWRDQLRMQRARELLQGGDQPIKVIAAEVGYDDPMFFSRRFKQITGWSPTQIRHGKTL</sequence>
<name>A0A5C9A6E0_9GAMM</name>
<dbReference type="PROSITE" id="PS00041">
    <property type="entry name" value="HTH_ARAC_FAMILY_1"/>
    <property type="match status" value="1"/>
</dbReference>
<evidence type="ECO:0000256" key="3">
    <source>
        <dbReference type="ARBA" id="ARBA00023163"/>
    </source>
</evidence>
<dbReference type="PANTHER" id="PTHR46796">
    <property type="entry name" value="HTH-TYPE TRANSCRIPTIONAL ACTIVATOR RHAS-RELATED"/>
    <property type="match status" value="1"/>
</dbReference>
<dbReference type="RefSeq" id="WP_148066767.1">
    <property type="nucleotide sequence ID" value="NZ_VRZA01000001.1"/>
</dbReference>
<proteinExistence type="predicted"/>
<gene>
    <name evidence="5" type="ORF">FV139_03170</name>
</gene>
<dbReference type="AlphaFoldDB" id="A0A5C9A6E0"/>
<reference evidence="5 6" key="1">
    <citation type="submission" date="2019-08" db="EMBL/GenBank/DDBJ databases">
        <title>Parahaliea maris sp. nov., isolated from the surface seawater.</title>
        <authorList>
            <person name="Liu Y."/>
        </authorList>
    </citation>
    <scope>NUCLEOTIDE SEQUENCE [LARGE SCALE GENOMIC DNA]</scope>
    <source>
        <strain evidence="5 6">HSLHS9</strain>
    </source>
</reference>
<comment type="caution">
    <text evidence="5">The sequence shown here is derived from an EMBL/GenBank/DDBJ whole genome shotgun (WGS) entry which is preliminary data.</text>
</comment>
<protein>
    <submittedName>
        <fullName evidence="5">Helix-turn-helix domain-containing protein</fullName>
    </submittedName>
</protein>
<accession>A0A5C9A6E0</accession>
<dbReference type="PROSITE" id="PS01124">
    <property type="entry name" value="HTH_ARAC_FAMILY_2"/>
    <property type="match status" value="1"/>
</dbReference>
<evidence type="ECO:0000256" key="2">
    <source>
        <dbReference type="ARBA" id="ARBA00023125"/>
    </source>
</evidence>
<keyword evidence="3" id="KW-0804">Transcription</keyword>
<evidence type="ECO:0000313" key="6">
    <source>
        <dbReference type="Proteomes" id="UP000321039"/>
    </source>
</evidence>
<dbReference type="GO" id="GO:0043565">
    <property type="term" value="F:sequence-specific DNA binding"/>
    <property type="evidence" value="ECO:0007669"/>
    <property type="project" value="InterPro"/>
</dbReference>
<keyword evidence="1" id="KW-0805">Transcription regulation</keyword>
<dbReference type="Pfam" id="PF12833">
    <property type="entry name" value="HTH_18"/>
    <property type="match status" value="1"/>
</dbReference>
<evidence type="ECO:0000313" key="5">
    <source>
        <dbReference type="EMBL" id="TXS96495.1"/>
    </source>
</evidence>
<organism evidence="5 6">
    <name type="scientific">Parahaliea maris</name>
    <dbReference type="NCBI Taxonomy" id="2716870"/>
    <lineage>
        <taxon>Bacteria</taxon>
        <taxon>Pseudomonadati</taxon>
        <taxon>Pseudomonadota</taxon>
        <taxon>Gammaproteobacteria</taxon>
        <taxon>Cellvibrionales</taxon>
        <taxon>Halieaceae</taxon>
        <taxon>Parahaliea</taxon>
    </lineage>
</organism>
<dbReference type="InterPro" id="IPR018060">
    <property type="entry name" value="HTH_AraC"/>
</dbReference>
<dbReference type="Gene3D" id="2.60.120.280">
    <property type="entry name" value="Regulatory protein AraC"/>
    <property type="match status" value="1"/>
</dbReference>
<dbReference type="InterPro" id="IPR018062">
    <property type="entry name" value="HTH_AraC-typ_CS"/>
</dbReference>
<dbReference type="Proteomes" id="UP000321039">
    <property type="component" value="Unassembled WGS sequence"/>
</dbReference>
<dbReference type="SUPFAM" id="SSF46689">
    <property type="entry name" value="Homeodomain-like"/>
    <property type="match status" value="2"/>
</dbReference>
<feature type="domain" description="HTH araC/xylS-type" evidence="4">
    <location>
        <begin position="284"/>
        <end position="382"/>
    </location>
</feature>
<dbReference type="SMART" id="SM00342">
    <property type="entry name" value="HTH_ARAC"/>
    <property type="match status" value="1"/>
</dbReference>
<keyword evidence="6" id="KW-1185">Reference proteome</keyword>
<dbReference type="InterPro" id="IPR050204">
    <property type="entry name" value="AraC_XylS_family_regulators"/>
</dbReference>